<dbReference type="EMBL" id="CAMPGE010030022">
    <property type="protein sequence ID" value="CAI2387517.1"/>
    <property type="molecule type" value="Genomic_DNA"/>
</dbReference>
<feature type="compositionally biased region" description="Polar residues" evidence="1">
    <location>
        <begin position="147"/>
        <end position="180"/>
    </location>
</feature>
<evidence type="ECO:0000256" key="1">
    <source>
        <dbReference type="SAM" id="MobiDB-lite"/>
    </source>
</evidence>
<accession>A0AAD2DAW3</accession>
<feature type="region of interest" description="Disordered" evidence="1">
    <location>
        <begin position="108"/>
        <end position="180"/>
    </location>
</feature>
<gene>
    <name evidence="2" type="ORF">ECRASSUSDP1_LOCUS29150</name>
</gene>
<sequence length="231" mass="26439">MKPISKEQVRKILVSSSLDKSDLDSYFDCPLPTYSEFPEEDKGWLGIAKGILVKDSPYKRAIQAAKYSTRKERECNGMNSPKKSIEVQLKKLASTTNDQSIFKNMNKSRYEETASSSHARRDSLGHGIIRSKGLITKRRRRIRDYIQQKSSKSTKPGIKSLQNEINTKQQGPTRPAKSTLQPVKVIKKRTTNHQHNLCQTFSQDLYRTRKACSSLEPTGPTKHTQKFRKRP</sequence>
<name>A0AAD2DAW3_EUPCR</name>
<comment type="caution">
    <text evidence="2">The sequence shown here is derived from an EMBL/GenBank/DDBJ whole genome shotgun (WGS) entry which is preliminary data.</text>
</comment>
<reference evidence="2" key="1">
    <citation type="submission" date="2023-07" db="EMBL/GenBank/DDBJ databases">
        <authorList>
            <consortium name="AG Swart"/>
            <person name="Singh M."/>
            <person name="Singh A."/>
            <person name="Seah K."/>
            <person name="Emmerich C."/>
        </authorList>
    </citation>
    <scope>NUCLEOTIDE SEQUENCE</scope>
    <source>
        <strain evidence="2">DP1</strain>
    </source>
</reference>
<dbReference type="Proteomes" id="UP001295684">
    <property type="component" value="Unassembled WGS sequence"/>
</dbReference>
<proteinExistence type="predicted"/>
<keyword evidence="3" id="KW-1185">Reference proteome</keyword>
<feature type="compositionally biased region" description="Polar residues" evidence="1">
    <location>
        <begin position="108"/>
        <end position="117"/>
    </location>
</feature>
<evidence type="ECO:0000313" key="3">
    <source>
        <dbReference type="Proteomes" id="UP001295684"/>
    </source>
</evidence>
<evidence type="ECO:0000313" key="2">
    <source>
        <dbReference type="EMBL" id="CAI2387517.1"/>
    </source>
</evidence>
<feature type="region of interest" description="Disordered" evidence="1">
    <location>
        <begin position="212"/>
        <end position="231"/>
    </location>
</feature>
<organism evidence="2 3">
    <name type="scientific">Euplotes crassus</name>
    <dbReference type="NCBI Taxonomy" id="5936"/>
    <lineage>
        <taxon>Eukaryota</taxon>
        <taxon>Sar</taxon>
        <taxon>Alveolata</taxon>
        <taxon>Ciliophora</taxon>
        <taxon>Intramacronucleata</taxon>
        <taxon>Spirotrichea</taxon>
        <taxon>Hypotrichia</taxon>
        <taxon>Euplotida</taxon>
        <taxon>Euplotidae</taxon>
        <taxon>Moneuplotes</taxon>
    </lineage>
</organism>
<protein>
    <submittedName>
        <fullName evidence="2">Uncharacterized protein</fullName>
    </submittedName>
</protein>
<dbReference type="AlphaFoldDB" id="A0AAD2DAW3"/>